<dbReference type="Pfam" id="PF00149">
    <property type="entry name" value="Metallophos"/>
    <property type="match status" value="1"/>
</dbReference>
<feature type="signal peptide" evidence="2">
    <location>
        <begin position="1"/>
        <end position="24"/>
    </location>
</feature>
<evidence type="ECO:0000259" key="3">
    <source>
        <dbReference type="Pfam" id="PF00149"/>
    </source>
</evidence>
<dbReference type="EMBL" id="FOSG01000003">
    <property type="protein sequence ID" value="SFK02266.1"/>
    <property type="molecule type" value="Genomic_DNA"/>
</dbReference>
<evidence type="ECO:0000313" key="5">
    <source>
        <dbReference type="EMBL" id="SFK02266.1"/>
    </source>
</evidence>
<feature type="compositionally biased region" description="Low complexity" evidence="1">
    <location>
        <begin position="20"/>
        <end position="45"/>
    </location>
</feature>
<feature type="domain" description="Phosphodiester glycosidase" evidence="4">
    <location>
        <begin position="225"/>
        <end position="400"/>
    </location>
</feature>
<feature type="region of interest" description="Disordered" evidence="1">
    <location>
        <begin position="359"/>
        <end position="398"/>
    </location>
</feature>
<feature type="chain" id="PRO_5011464512" evidence="2">
    <location>
        <begin position="25"/>
        <end position="1136"/>
    </location>
</feature>
<name>A0A1I3W733_9ACTN</name>
<feature type="domain" description="Calcineurin-like phosphoesterase" evidence="3">
    <location>
        <begin position="785"/>
        <end position="947"/>
    </location>
</feature>
<dbReference type="PANTHER" id="PTHR40446">
    <property type="entry name" value="N-ACETYLGLUCOSAMINE-1-PHOSPHODIESTER ALPHA-N-ACETYLGLUCOSAMINIDASE"/>
    <property type="match status" value="1"/>
</dbReference>
<evidence type="ECO:0000256" key="1">
    <source>
        <dbReference type="SAM" id="MobiDB-lite"/>
    </source>
</evidence>
<sequence length="1136" mass="117883">MRLAAVLAFGLGLAPPVATGPATAAPVTASPSPPVRTAAPTAAPAGDGMELSRTVRPVAPGTTLTSFDRLEPDKWLRADALSVDLDGGAEVDYLSPGSVSDRAPLSEMAAAHDPGPGRRTVAAFNADFFDINETGAPLGPGLDDGEITHSPAPGVHEAAGFGADGAGRVLDLYFEGTLTLPGGTEPLAAYNAANVPADGIGAYNARWGAADRALAVDGASQVTEVTVTEGRVTGVDESPGNGPVPEGATVLLGRGAGARALASLAPGDPVSWEYELRTDGGETPRTAVGGRGVLVEDGEPRNWDGRPNNTAAPRTAVGFSRDGSTMHVLTVDGRQAASGGVTLTELAVMMDELGAHNALNLDGGGSSTLVAREPGSDTPRVENSPSDGSEREVPNGLAVTAPDGSGSLEGFWVETAAEPAQAPSADNVPGGHPDRVFPGLTRALTAAGHDETYGPAEHPERPERTAPRWHSSRPEVGRVDGDGVFHARTAGTAEVVARRGHARGSTTLTVLGPLERIAPTRERVGLPGTGARAPFGFTGFDAEGHSAPVAPSDVALDYDRSLFRIDPDPARGGFTVAATDGTGSASGLVRATVAGKKTVLAVTVGLTDRDVARFDDAGRWTFSAARASGSLTADPAGHEGTGLRMEYDFTRSTATRAAYASPPEQIPVTGQPQSFTLWLKGDGHGAWPSLHLTDAAGTSQILRGPHVTWTGWRQIAFEVPEGVAHPLKVRRFYLAETRPGELYRGEVVLDGLTARTPPDVDLPAAGPHRDPLISTAAGTAGRDWRFAVVSDAQFVARDPDGEAVRKARRTLREVRAARPDFAVVNGDWVDEGSPEDLAFARRVLDEELGEDVPWYYVPGNHEVMGGSIGNFRAEFGDAHRSFDHEGTRFITLDTSSLTLLGGGWEQIRMLRERLDAAARDEGIGSVVVLAHVPPRDPTPQRGSRLTDRLEADLLEDWLGDFRRRTGKGAAFIGAHVGVFHASRVDGVPYLVNGNAGKAPAAPAGEGGFSGWSLVGVDKGSGPDWISVQTRAHVDGLFLTAPGSVAAGGAPGRVSASVVQGDGSGARTVPVGWPLSADWTGSRGLCTGDAERARARAGCVALLDPVAGTLTGLRPGTVTVAVAVSGERLQRRVAVVR</sequence>
<dbReference type="Gene3D" id="3.60.21.10">
    <property type="match status" value="1"/>
</dbReference>
<feature type="region of interest" description="Disordered" evidence="1">
    <location>
        <begin position="451"/>
        <end position="482"/>
    </location>
</feature>
<organism evidence="5 6">
    <name type="scientific">Streptomyces pini</name>
    <dbReference type="NCBI Taxonomy" id="1520580"/>
    <lineage>
        <taxon>Bacteria</taxon>
        <taxon>Bacillati</taxon>
        <taxon>Actinomycetota</taxon>
        <taxon>Actinomycetes</taxon>
        <taxon>Kitasatosporales</taxon>
        <taxon>Streptomycetaceae</taxon>
        <taxon>Streptomyces</taxon>
    </lineage>
</organism>
<evidence type="ECO:0000259" key="4">
    <source>
        <dbReference type="Pfam" id="PF09992"/>
    </source>
</evidence>
<proteinExistence type="predicted"/>
<dbReference type="InterPro" id="IPR029052">
    <property type="entry name" value="Metallo-depent_PP-like"/>
</dbReference>
<evidence type="ECO:0000256" key="2">
    <source>
        <dbReference type="SAM" id="SignalP"/>
    </source>
</evidence>
<feature type="region of interest" description="Disordered" evidence="1">
    <location>
        <begin position="20"/>
        <end position="51"/>
    </location>
</feature>
<dbReference type="PANTHER" id="PTHR40446:SF2">
    <property type="entry name" value="N-ACETYLGLUCOSAMINE-1-PHOSPHODIESTER ALPHA-N-ACETYLGLUCOSAMINIDASE"/>
    <property type="match status" value="1"/>
</dbReference>
<dbReference type="Proteomes" id="UP000198928">
    <property type="component" value="Unassembled WGS sequence"/>
</dbReference>
<dbReference type="InterPro" id="IPR018711">
    <property type="entry name" value="NAGPA"/>
</dbReference>
<dbReference type="GO" id="GO:0016787">
    <property type="term" value="F:hydrolase activity"/>
    <property type="evidence" value="ECO:0007669"/>
    <property type="project" value="InterPro"/>
</dbReference>
<reference evidence="6" key="1">
    <citation type="submission" date="2016-10" db="EMBL/GenBank/DDBJ databases">
        <authorList>
            <person name="Varghese N."/>
            <person name="Submissions S."/>
        </authorList>
    </citation>
    <scope>NUCLEOTIDE SEQUENCE [LARGE SCALE GENOMIC DNA]</scope>
    <source>
        <strain evidence="6">PL19</strain>
    </source>
</reference>
<dbReference type="SUPFAM" id="SSF56300">
    <property type="entry name" value="Metallo-dependent phosphatases"/>
    <property type="match status" value="1"/>
</dbReference>
<keyword evidence="6" id="KW-1185">Reference proteome</keyword>
<protein>
    <submittedName>
        <fullName evidence="5">Calcineurin-like phosphoesterase</fullName>
    </submittedName>
</protein>
<evidence type="ECO:0000313" key="6">
    <source>
        <dbReference type="Proteomes" id="UP000198928"/>
    </source>
</evidence>
<dbReference type="AlphaFoldDB" id="A0A1I3W733"/>
<dbReference type="Pfam" id="PF09992">
    <property type="entry name" value="NAGPA"/>
    <property type="match status" value="1"/>
</dbReference>
<keyword evidence="2" id="KW-0732">Signal</keyword>
<dbReference type="InterPro" id="IPR004843">
    <property type="entry name" value="Calcineurin-like_PHP"/>
</dbReference>
<accession>A0A1I3W733</accession>
<gene>
    <name evidence="5" type="ORF">SAMN05192584_103138</name>
</gene>